<evidence type="ECO:0000259" key="7">
    <source>
        <dbReference type="PROSITE" id="PS51755"/>
    </source>
</evidence>
<proteinExistence type="predicted"/>
<dbReference type="InterPro" id="IPR011006">
    <property type="entry name" value="CheY-like_superfamily"/>
</dbReference>
<dbReference type="GO" id="GO:0006355">
    <property type="term" value="P:regulation of DNA-templated transcription"/>
    <property type="evidence" value="ECO:0007669"/>
    <property type="project" value="InterPro"/>
</dbReference>
<dbReference type="GO" id="GO:0000156">
    <property type="term" value="F:phosphorelay response regulator activity"/>
    <property type="evidence" value="ECO:0007669"/>
    <property type="project" value="TreeGrafter"/>
</dbReference>
<keyword evidence="9" id="KW-1185">Reference proteome</keyword>
<dbReference type="GO" id="GO:0005829">
    <property type="term" value="C:cytosol"/>
    <property type="evidence" value="ECO:0007669"/>
    <property type="project" value="TreeGrafter"/>
</dbReference>
<accession>A0A494X822</accession>
<dbReference type="PANTHER" id="PTHR48111">
    <property type="entry name" value="REGULATOR OF RPOS"/>
    <property type="match status" value="1"/>
</dbReference>
<keyword evidence="3 5" id="KW-0238">DNA-binding</keyword>
<feature type="domain" description="Response regulatory" evidence="6">
    <location>
        <begin position="2"/>
        <end position="117"/>
    </location>
</feature>
<evidence type="ECO:0000256" key="1">
    <source>
        <dbReference type="ARBA" id="ARBA00022553"/>
    </source>
</evidence>
<dbReference type="SUPFAM" id="SSF52172">
    <property type="entry name" value="CheY-like"/>
    <property type="match status" value="1"/>
</dbReference>
<comment type="caution">
    <text evidence="8">The sequence shown here is derived from an EMBL/GenBank/DDBJ whole genome shotgun (WGS) entry which is preliminary data.</text>
</comment>
<dbReference type="InterPro" id="IPR001867">
    <property type="entry name" value="OmpR/PhoB-type_DNA-bd"/>
</dbReference>
<dbReference type="Gene3D" id="6.10.250.690">
    <property type="match status" value="1"/>
</dbReference>
<dbReference type="GO" id="GO:0000976">
    <property type="term" value="F:transcription cis-regulatory region binding"/>
    <property type="evidence" value="ECO:0007669"/>
    <property type="project" value="TreeGrafter"/>
</dbReference>
<dbReference type="PANTHER" id="PTHR48111:SF40">
    <property type="entry name" value="PHOSPHATE REGULON TRANSCRIPTIONAL REGULATORY PROTEIN PHOB"/>
    <property type="match status" value="1"/>
</dbReference>
<organism evidence="8 9">
    <name type="scientific">Trinickia fusca</name>
    <dbReference type="NCBI Taxonomy" id="2419777"/>
    <lineage>
        <taxon>Bacteria</taxon>
        <taxon>Pseudomonadati</taxon>
        <taxon>Pseudomonadota</taxon>
        <taxon>Betaproteobacteria</taxon>
        <taxon>Burkholderiales</taxon>
        <taxon>Burkholderiaceae</taxon>
        <taxon>Trinickia</taxon>
    </lineage>
</organism>
<evidence type="ECO:0000256" key="3">
    <source>
        <dbReference type="ARBA" id="ARBA00023125"/>
    </source>
</evidence>
<dbReference type="InterPro" id="IPR001789">
    <property type="entry name" value="Sig_transdc_resp-reg_receiver"/>
</dbReference>
<dbReference type="SMART" id="SM00862">
    <property type="entry name" value="Trans_reg_C"/>
    <property type="match status" value="1"/>
</dbReference>
<name>A0A494X822_9BURK</name>
<evidence type="ECO:0000256" key="4">
    <source>
        <dbReference type="PROSITE-ProRule" id="PRU00169"/>
    </source>
</evidence>
<evidence type="ECO:0000259" key="6">
    <source>
        <dbReference type="PROSITE" id="PS50110"/>
    </source>
</evidence>
<keyword evidence="1 4" id="KW-0597">Phosphoprotein</keyword>
<dbReference type="GO" id="GO:0032993">
    <property type="term" value="C:protein-DNA complex"/>
    <property type="evidence" value="ECO:0007669"/>
    <property type="project" value="TreeGrafter"/>
</dbReference>
<dbReference type="Gene3D" id="1.10.10.10">
    <property type="entry name" value="Winged helix-like DNA-binding domain superfamily/Winged helix DNA-binding domain"/>
    <property type="match status" value="1"/>
</dbReference>
<dbReference type="PROSITE" id="PS50110">
    <property type="entry name" value="RESPONSE_REGULATORY"/>
    <property type="match status" value="1"/>
</dbReference>
<dbReference type="AlphaFoldDB" id="A0A494X822"/>
<dbReference type="CDD" id="cd17574">
    <property type="entry name" value="REC_OmpR"/>
    <property type="match status" value="1"/>
</dbReference>
<protein>
    <submittedName>
        <fullName evidence="8">DNA-binding response regulator</fullName>
    </submittedName>
</protein>
<keyword evidence="2" id="KW-0902">Two-component regulatory system</keyword>
<evidence type="ECO:0000256" key="5">
    <source>
        <dbReference type="PROSITE-ProRule" id="PRU01091"/>
    </source>
</evidence>
<dbReference type="InterPro" id="IPR039420">
    <property type="entry name" value="WalR-like"/>
</dbReference>
<evidence type="ECO:0000256" key="2">
    <source>
        <dbReference type="ARBA" id="ARBA00023012"/>
    </source>
</evidence>
<dbReference type="OrthoDB" id="9802426at2"/>
<dbReference type="EMBL" id="RBZV01000006">
    <property type="protein sequence ID" value="RKP46875.1"/>
    <property type="molecule type" value="Genomic_DNA"/>
</dbReference>
<reference evidence="8 9" key="1">
    <citation type="submission" date="2018-10" db="EMBL/GenBank/DDBJ databases">
        <title>Paraburkholderia sp. 7MK8-2, isolated from soil.</title>
        <authorList>
            <person name="Gao Z.-H."/>
            <person name="Qiu L.-H."/>
        </authorList>
    </citation>
    <scope>NUCLEOTIDE SEQUENCE [LARGE SCALE GENOMIC DNA]</scope>
    <source>
        <strain evidence="8 9">7MK8-2</strain>
    </source>
</reference>
<dbReference type="PROSITE" id="PS51755">
    <property type="entry name" value="OMPR_PHOB"/>
    <property type="match status" value="1"/>
</dbReference>
<dbReference type="Pfam" id="PF00072">
    <property type="entry name" value="Response_reg"/>
    <property type="match status" value="1"/>
</dbReference>
<dbReference type="SMART" id="SM00448">
    <property type="entry name" value="REC"/>
    <property type="match status" value="1"/>
</dbReference>
<dbReference type="Proteomes" id="UP000280434">
    <property type="component" value="Unassembled WGS sequence"/>
</dbReference>
<dbReference type="RefSeq" id="WP_121279009.1">
    <property type="nucleotide sequence ID" value="NZ_RBZV01000006.1"/>
</dbReference>
<gene>
    <name evidence="8" type="ORF">D7S89_16085</name>
</gene>
<feature type="domain" description="OmpR/PhoB-type" evidence="7">
    <location>
        <begin position="128"/>
        <end position="227"/>
    </location>
</feature>
<evidence type="ECO:0000313" key="8">
    <source>
        <dbReference type="EMBL" id="RKP46875.1"/>
    </source>
</evidence>
<feature type="DNA-binding region" description="OmpR/PhoB-type" evidence="5">
    <location>
        <begin position="128"/>
        <end position="227"/>
    </location>
</feature>
<dbReference type="InterPro" id="IPR036388">
    <property type="entry name" value="WH-like_DNA-bd_sf"/>
</dbReference>
<evidence type="ECO:0000313" key="9">
    <source>
        <dbReference type="Proteomes" id="UP000280434"/>
    </source>
</evidence>
<dbReference type="CDD" id="cd00383">
    <property type="entry name" value="trans_reg_C"/>
    <property type="match status" value="1"/>
</dbReference>
<dbReference type="Pfam" id="PF00486">
    <property type="entry name" value="Trans_reg_C"/>
    <property type="match status" value="1"/>
</dbReference>
<sequence length="244" mass="27134">MKIALLEDDPEQSQRISGVLRGEGHECSAFGDGSVLIRQLKRETFDLLLLDWRTPGVTGYEVTAWARANLSVHVPIVFLTSRALEVDIVAGLTAGADDYMVKPIRGAELLARITALQRRINLESAQADRVIAAGKYRVDPKSRCCYLRDEPVELTCKEFDLTLLLFQHIGRVLSREHIGGAIWGHGPESISRTLDTHMSRIRIKLELRSENGVKLTPVYGQGYRLDVVADLPQDADEPKEYGAG</sequence>
<dbReference type="Gene3D" id="3.40.50.2300">
    <property type="match status" value="1"/>
</dbReference>
<feature type="modified residue" description="4-aspartylphosphate" evidence="4">
    <location>
        <position position="51"/>
    </location>
</feature>